<organism evidence="2 3">
    <name type="scientific">Melghirimyces profundicolus</name>
    <dbReference type="NCBI Taxonomy" id="1242148"/>
    <lineage>
        <taxon>Bacteria</taxon>
        <taxon>Bacillati</taxon>
        <taxon>Bacillota</taxon>
        <taxon>Bacilli</taxon>
        <taxon>Bacillales</taxon>
        <taxon>Thermoactinomycetaceae</taxon>
        <taxon>Melghirimyces</taxon>
    </lineage>
</organism>
<dbReference type="Proteomes" id="UP000244240">
    <property type="component" value="Unassembled WGS sequence"/>
</dbReference>
<dbReference type="InterPro" id="IPR047175">
    <property type="entry name" value="CotS-like"/>
</dbReference>
<name>A0A2T6BGW7_9BACL</name>
<dbReference type="Pfam" id="PF01636">
    <property type="entry name" value="APH"/>
    <property type="match status" value="1"/>
</dbReference>
<dbReference type="Gene3D" id="3.90.1200.10">
    <property type="match status" value="1"/>
</dbReference>
<keyword evidence="2" id="KW-0167">Capsid protein</keyword>
<dbReference type="RefSeq" id="WP_170109651.1">
    <property type="nucleotide sequence ID" value="NZ_QBKR01000019.1"/>
</dbReference>
<dbReference type="SUPFAM" id="SSF56112">
    <property type="entry name" value="Protein kinase-like (PK-like)"/>
    <property type="match status" value="1"/>
</dbReference>
<gene>
    <name evidence="2" type="ORF">C8P63_11925</name>
</gene>
<dbReference type="InterPro" id="IPR002575">
    <property type="entry name" value="Aminoglycoside_PTrfase"/>
</dbReference>
<evidence type="ECO:0000313" key="3">
    <source>
        <dbReference type="Proteomes" id="UP000244240"/>
    </source>
</evidence>
<dbReference type="PANTHER" id="PTHR39179">
    <property type="entry name" value="SPORE COAT PROTEIN I"/>
    <property type="match status" value="1"/>
</dbReference>
<dbReference type="GO" id="GO:0042601">
    <property type="term" value="C:endospore-forming forespore"/>
    <property type="evidence" value="ECO:0007669"/>
    <property type="project" value="TreeGrafter"/>
</dbReference>
<dbReference type="AlphaFoldDB" id="A0A2T6BGW7"/>
<dbReference type="PANTHER" id="PTHR39179:SF3">
    <property type="entry name" value="COTS-RELATED PROTEIN"/>
    <property type="match status" value="1"/>
</dbReference>
<proteinExistence type="predicted"/>
<sequence>MSGADLAQWEKALGEKIHDVRNYRRYRLLETDSGKWVVKASRHPFHLRWWAWVDRELRQRGFDRMPLYRTDGCKWLLTAWVDAQPATYQNPGDIRKAAGLLSRFHRAGRGLLTPPSSFHSHLLEERIESRYRSFSLLMKNVTETKGEFGDLLRQYGPVFLQFGNEARRRLKGMPLKNLIQWERGMRCLTHRDLACHNFLIDRKGEGWLIDFETAEYDAQVGDLWQLLSRALTVQRWDAFLFSEILRVYESHRPLTPVERGILAILLGFPNEFLRESLGLALNKKGYACDKTLPYLERIAQTLPRYREFLHRWAGW</sequence>
<dbReference type="InterPro" id="IPR011009">
    <property type="entry name" value="Kinase-like_dom_sf"/>
</dbReference>
<protein>
    <submittedName>
        <fullName evidence="2">CotS family spore coat protein</fullName>
    </submittedName>
</protein>
<dbReference type="EMBL" id="QBKR01000019">
    <property type="protein sequence ID" value="PTX55318.1"/>
    <property type="molecule type" value="Genomic_DNA"/>
</dbReference>
<reference evidence="2 3" key="1">
    <citation type="submission" date="2018-04" db="EMBL/GenBank/DDBJ databases">
        <title>Genomic Encyclopedia of Archaeal and Bacterial Type Strains, Phase II (KMG-II): from individual species to whole genera.</title>
        <authorList>
            <person name="Goeker M."/>
        </authorList>
    </citation>
    <scope>NUCLEOTIDE SEQUENCE [LARGE SCALE GENOMIC DNA]</scope>
    <source>
        <strain evidence="2 3">DSM 45787</strain>
    </source>
</reference>
<keyword evidence="2" id="KW-0946">Virion</keyword>
<evidence type="ECO:0000313" key="2">
    <source>
        <dbReference type="EMBL" id="PTX55318.1"/>
    </source>
</evidence>
<accession>A0A2T6BGW7</accession>
<feature type="domain" description="Aminoglycoside phosphotransferase" evidence="1">
    <location>
        <begin position="24"/>
        <end position="249"/>
    </location>
</feature>
<evidence type="ECO:0000259" key="1">
    <source>
        <dbReference type="Pfam" id="PF01636"/>
    </source>
</evidence>
<keyword evidence="3" id="KW-1185">Reference proteome</keyword>
<comment type="caution">
    <text evidence="2">The sequence shown here is derived from an EMBL/GenBank/DDBJ whole genome shotgun (WGS) entry which is preliminary data.</text>
</comment>